<dbReference type="InterPro" id="IPR011006">
    <property type="entry name" value="CheY-like_superfamily"/>
</dbReference>
<reference evidence="7 8" key="1">
    <citation type="journal article" date="2013" name="Genome Biol.">
        <title>Genome of Acanthamoeba castellanii highlights extensive lateral gene transfer and early evolution of tyrosine kinase signaling.</title>
        <authorList>
            <person name="Clarke M."/>
            <person name="Lohan A.J."/>
            <person name="Liu B."/>
            <person name="Lagkouvardos I."/>
            <person name="Roy S."/>
            <person name="Zafar N."/>
            <person name="Bertelli C."/>
            <person name="Schilde C."/>
            <person name="Kianianmomeni A."/>
            <person name="Burglin T.R."/>
            <person name="Frech C."/>
            <person name="Turcotte B."/>
            <person name="Kopec K.O."/>
            <person name="Synnott J.M."/>
            <person name="Choo C."/>
            <person name="Paponov I."/>
            <person name="Finkler A."/>
            <person name="Soon Heng Tan C."/>
            <person name="Hutchins A.P."/>
            <person name="Weinmeier T."/>
            <person name="Rattei T."/>
            <person name="Chu J.S."/>
            <person name="Gimenez G."/>
            <person name="Irimia M."/>
            <person name="Rigden D.J."/>
            <person name="Fitzpatrick D.A."/>
            <person name="Lorenzo-Morales J."/>
            <person name="Bateman A."/>
            <person name="Chiu C.H."/>
            <person name="Tang P."/>
            <person name="Hegemann P."/>
            <person name="Fromm H."/>
            <person name="Raoult D."/>
            <person name="Greub G."/>
            <person name="Miranda-Saavedra D."/>
            <person name="Chen N."/>
            <person name="Nash P."/>
            <person name="Ginger M.L."/>
            <person name="Horn M."/>
            <person name="Schaap P."/>
            <person name="Caler L."/>
            <person name="Loftus B."/>
        </authorList>
    </citation>
    <scope>NUCLEOTIDE SEQUENCE [LARGE SCALE GENOMIC DNA]</scope>
    <source>
        <strain evidence="7 8">Neff</strain>
    </source>
</reference>
<dbReference type="RefSeq" id="XP_004347103.1">
    <property type="nucleotide sequence ID" value="XM_004347053.1"/>
</dbReference>
<name>L8HBF2_ACACF</name>
<dbReference type="CDD" id="cd00082">
    <property type="entry name" value="HisKA"/>
    <property type="match status" value="1"/>
</dbReference>
<keyword evidence="4" id="KW-0472">Membrane</keyword>
<dbReference type="PANTHER" id="PTHR45339:SF5">
    <property type="entry name" value="HISTIDINE KINASE"/>
    <property type="match status" value="1"/>
</dbReference>
<organism evidence="7 8">
    <name type="scientific">Acanthamoeba castellanii (strain ATCC 30010 / Neff)</name>
    <dbReference type="NCBI Taxonomy" id="1257118"/>
    <lineage>
        <taxon>Eukaryota</taxon>
        <taxon>Amoebozoa</taxon>
        <taxon>Discosea</taxon>
        <taxon>Longamoebia</taxon>
        <taxon>Centramoebida</taxon>
        <taxon>Acanthamoebidae</taxon>
        <taxon>Acanthamoeba</taxon>
    </lineage>
</organism>
<keyword evidence="4" id="KW-1133">Transmembrane helix</keyword>
<feature type="domain" description="Histidine kinase" evidence="5">
    <location>
        <begin position="311"/>
        <end position="531"/>
    </location>
</feature>
<dbReference type="SUPFAM" id="SSF47384">
    <property type="entry name" value="Homodimeric domain of signal transducing histidine kinase"/>
    <property type="match status" value="1"/>
</dbReference>
<gene>
    <name evidence="7" type="ORF">ACA1_384560</name>
</gene>
<feature type="transmembrane region" description="Helical" evidence="4">
    <location>
        <begin position="162"/>
        <end position="180"/>
    </location>
</feature>
<feature type="transmembrane region" description="Helical" evidence="4">
    <location>
        <begin position="33"/>
        <end position="60"/>
    </location>
</feature>
<feature type="modified residue" description="4-aspartylphosphate" evidence="2">
    <location>
        <position position="756"/>
    </location>
</feature>
<dbReference type="InterPro" id="IPR003661">
    <property type="entry name" value="HisK_dim/P_dom"/>
</dbReference>
<feature type="region of interest" description="Disordered" evidence="3">
    <location>
        <begin position="598"/>
        <end position="629"/>
    </location>
</feature>
<evidence type="ECO:0000256" key="2">
    <source>
        <dbReference type="PROSITE-ProRule" id="PRU00169"/>
    </source>
</evidence>
<dbReference type="InterPro" id="IPR036097">
    <property type="entry name" value="HisK_dim/P_sf"/>
</dbReference>
<keyword evidence="8" id="KW-1185">Reference proteome</keyword>
<dbReference type="Proteomes" id="UP000011083">
    <property type="component" value="Unassembled WGS sequence"/>
</dbReference>
<dbReference type="SUPFAM" id="SSF52172">
    <property type="entry name" value="CheY-like"/>
    <property type="match status" value="1"/>
</dbReference>
<feature type="domain" description="Response regulatory" evidence="6">
    <location>
        <begin position="705"/>
        <end position="826"/>
    </location>
</feature>
<accession>L8HBF2</accession>
<dbReference type="PRINTS" id="PR00344">
    <property type="entry name" value="BCTRLSENSOR"/>
</dbReference>
<dbReference type="InterPro" id="IPR001789">
    <property type="entry name" value="Sig_transdc_resp-reg_receiver"/>
</dbReference>
<dbReference type="Gene3D" id="3.30.565.10">
    <property type="entry name" value="Histidine kinase-like ATPase, C-terminal domain"/>
    <property type="match status" value="1"/>
</dbReference>
<keyword evidence="7" id="KW-0418">Kinase</keyword>
<dbReference type="CDD" id="cd17546">
    <property type="entry name" value="REC_hyHK_CKI1_RcsC-like"/>
    <property type="match status" value="1"/>
</dbReference>
<dbReference type="Pfam" id="PF02518">
    <property type="entry name" value="HATPase_c"/>
    <property type="match status" value="1"/>
</dbReference>
<evidence type="ECO:0000256" key="3">
    <source>
        <dbReference type="SAM" id="MobiDB-lite"/>
    </source>
</evidence>
<evidence type="ECO:0000313" key="7">
    <source>
        <dbReference type="EMBL" id="ELR21721.1"/>
    </source>
</evidence>
<dbReference type="SMART" id="SM00388">
    <property type="entry name" value="HisKA"/>
    <property type="match status" value="1"/>
</dbReference>
<sequence>MQDPNEVSFPHHFCLRWHDPKVALHVSFTTTTITFTFIVIIVTIATAISIIASCVYAPTAKPCAVGLGLRVEDEDERRKRLLCILVLLPFILLCLLSSFFLPSTINPPPPTNPSTFHTTPTFQTATFSFFEFLSWASLVVVCGLLGLVALRRGAHYATTLGLALWSNFAVLSLCFHYGFVPELFCVLAALPPLLFFVFGRFAGACALATVLLEGALFPHVASLIAGLTAASSASAAATIGHESRPPGLQMSPQGSLAVGLAVAYVVGLTAWLQDGSRAAYRDKMRAIVLQSEAANRELQQATAAKSNFLANMSHELRTPLHGITAMARELLETLSPRNPARECVEIISDSSEHMLGLVSDILDFERIENNRLDLESIPFSILYEADKAITILSVAAKRKGINVDKDYRVALPMHVGDPLRFRQILFNLVSNAIKFTPEGGRVTVRIVNDEKEEELITVEVKDTGIGIAEEHKSHLFSCFSQVDSSIRRRYGGSGLGLAISKRLCEAMDGDIGYQSTFGQGSTFFFSVRLPVFAPPPGVDDYCEWAPFNASSSIPVARSSSGKSSTTAKTMMNRKKTFSSSMLPTLCFPLSPTPSSSSLATASSSRVIPKSPSASSISPGRGGGGGGSASSSASHFSVSSLSASLLTSLSSPFSSPSPSFSNLGSFSSSPSPSASFTSFGSISSLSNSTSLSAIVSSPRMLLEGARILLVEDNEVNQKVAKRMLHCLGCQVTVAGNGEVCLAVLDEATEPFDVILMDCQMPILDGFHATLKIREKEKVTGIPRTPVVALTASATKEYQQKCFSVGMDDFLSKPFTKTMLARILKRWIGTRGVTPVTTQD</sequence>
<dbReference type="PANTHER" id="PTHR45339">
    <property type="entry name" value="HYBRID SIGNAL TRANSDUCTION HISTIDINE KINASE J"/>
    <property type="match status" value="1"/>
</dbReference>
<feature type="transmembrane region" description="Helical" evidence="4">
    <location>
        <begin position="132"/>
        <end position="150"/>
    </location>
</feature>
<dbReference type="Gene3D" id="1.10.287.130">
    <property type="match status" value="1"/>
</dbReference>
<dbReference type="CDD" id="cd16922">
    <property type="entry name" value="HATPase_EvgS-ArcB-TorS-like"/>
    <property type="match status" value="1"/>
</dbReference>
<dbReference type="KEGG" id="acan:ACA1_384560"/>
<dbReference type="SMART" id="SM00387">
    <property type="entry name" value="HATPase_c"/>
    <property type="match status" value="1"/>
</dbReference>
<feature type="transmembrane region" description="Helical" evidence="4">
    <location>
        <begin position="219"/>
        <end position="241"/>
    </location>
</feature>
<dbReference type="SUPFAM" id="SSF55874">
    <property type="entry name" value="ATPase domain of HSP90 chaperone/DNA topoisomerase II/histidine kinase"/>
    <property type="match status" value="1"/>
</dbReference>
<dbReference type="Pfam" id="PF00072">
    <property type="entry name" value="Response_reg"/>
    <property type="match status" value="1"/>
</dbReference>
<dbReference type="PROSITE" id="PS50109">
    <property type="entry name" value="HIS_KIN"/>
    <property type="match status" value="1"/>
</dbReference>
<dbReference type="InterPro" id="IPR004358">
    <property type="entry name" value="Sig_transdc_His_kin-like_C"/>
</dbReference>
<dbReference type="EMBL" id="KB007900">
    <property type="protein sequence ID" value="ELR21721.1"/>
    <property type="molecule type" value="Genomic_DNA"/>
</dbReference>
<evidence type="ECO:0000256" key="4">
    <source>
        <dbReference type="SAM" id="Phobius"/>
    </source>
</evidence>
<dbReference type="Pfam" id="PF00512">
    <property type="entry name" value="HisKA"/>
    <property type="match status" value="1"/>
</dbReference>
<dbReference type="InterPro" id="IPR005467">
    <property type="entry name" value="His_kinase_dom"/>
</dbReference>
<feature type="transmembrane region" description="Helical" evidence="4">
    <location>
        <begin position="81"/>
        <end position="101"/>
    </location>
</feature>
<feature type="compositionally biased region" description="Low complexity" evidence="3">
    <location>
        <begin position="598"/>
        <end position="618"/>
    </location>
</feature>
<proteinExistence type="predicted"/>
<dbReference type="VEuPathDB" id="AmoebaDB:ACA1_384560"/>
<dbReference type="GeneID" id="14922632"/>
<evidence type="ECO:0000256" key="1">
    <source>
        <dbReference type="ARBA" id="ARBA00022553"/>
    </source>
</evidence>
<feature type="transmembrane region" description="Helical" evidence="4">
    <location>
        <begin position="192"/>
        <end position="212"/>
    </location>
</feature>
<dbReference type="FunFam" id="3.30.565.10:FF:000010">
    <property type="entry name" value="Sensor histidine kinase RcsC"/>
    <property type="match status" value="1"/>
</dbReference>
<dbReference type="Gene3D" id="3.40.50.2300">
    <property type="match status" value="1"/>
</dbReference>
<dbReference type="PROSITE" id="PS50110">
    <property type="entry name" value="RESPONSE_REGULATORY"/>
    <property type="match status" value="1"/>
</dbReference>
<keyword evidence="4" id="KW-0812">Transmembrane</keyword>
<dbReference type="OMA" id="MISSTEW"/>
<evidence type="ECO:0000259" key="6">
    <source>
        <dbReference type="PROSITE" id="PS50110"/>
    </source>
</evidence>
<dbReference type="InterPro" id="IPR036890">
    <property type="entry name" value="HATPase_C_sf"/>
</dbReference>
<keyword evidence="7" id="KW-0808">Transferase</keyword>
<protein>
    <submittedName>
        <fullName evidence="7">ATPase/histidine kinase/DNA gyrase B/HSP90 domain containing protein</fullName>
    </submittedName>
</protein>
<evidence type="ECO:0000259" key="5">
    <source>
        <dbReference type="PROSITE" id="PS50109"/>
    </source>
</evidence>
<dbReference type="SMART" id="SM00448">
    <property type="entry name" value="REC"/>
    <property type="match status" value="1"/>
</dbReference>
<dbReference type="InterPro" id="IPR003594">
    <property type="entry name" value="HATPase_dom"/>
</dbReference>
<evidence type="ECO:0000313" key="8">
    <source>
        <dbReference type="Proteomes" id="UP000011083"/>
    </source>
</evidence>
<dbReference type="GO" id="GO:0000155">
    <property type="term" value="F:phosphorelay sensor kinase activity"/>
    <property type="evidence" value="ECO:0007669"/>
    <property type="project" value="InterPro"/>
</dbReference>
<dbReference type="OrthoDB" id="21225at2759"/>
<keyword evidence="1 2" id="KW-0597">Phosphoprotein</keyword>
<dbReference type="AlphaFoldDB" id="L8HBF2"/>